<comment type="caution">
    <text evidence="2">The sequence shown here is derived from an EMBL/GenBank/DDBJ whole genome shotgun (WGS) entry which is preliminary data.</text>
</comment>
<evidence type="ECO:0000313" key="2">
    <source>
        <dbReference type="EMBL" id="MDN5202260.1"/>
    </source>
</evidence>
<keyword evidence="1" id="KW-0732">Signal</keyword>
<dbReference type="RefSeq" id="WP_346752286.1">
    <property type="nucleotide sequence ID" value="NZ_JAUJEA010000004.1"/>
</dbReference>
<gene>
    <name evidence="2" type="ORF">QQ008_12820</name>
</gene>
<keyword evidence="3" id="KW-1185">Reference proteome</keyword>
<evidence type="ECO:0000256" key="1">
    <source>
        <dbReference type="SAM" id="SignalP"/>
    </source>
</evidence>
<feature type="signal peptide" evidence="1">
    <location>
        <begin position="1"/>
        <end position="18"/>
    </location>
</feature>
<dbReference type="EMBL" id="JAUJEA010000004">
    <property type="protein sequence ID" value="MDN5202260.1"/>
    <property type="molecule type" value="Genomic_DNA"/>
</dbReference>
<reference evidence="2" key="1">
    <citation type="submission" date="2023-06" db="EMBL/GenBank/DDBJ databases">
        <title>Genomic of Parafulvivirga corallium.</title>
        <authorList>
            <person name="Wang G."/>
        </authorList>
    </citation>
    <scope>NUCLEOTIDE SEQUENCE</scope>
    <source>
        <strain evidence="2">BMA10</strain>
    </source>
</reference>
<dbReference type="GO" id="GO:0016787">
    <property type="term" value="F:hydrolase activity"/>
    <property type="evidence" value="ECO:0007669"/>
    <property type="project" value="UniProtKB-KW"/>
</dbReference>
<accession>A0ABT8KS22</accession>
<sequence length="352" mass="39475">MKKILLLTFFFNALALHAQDVDFTSRLADEWEFLGPAVQHEGYDIWGSSPIKSEDGKIHIFVARWPDTINVVPGWKTHSEIAHYVGNGPEGPFEFSDVAITGTHANTWDKFGAHNPTIHKVGDQYVLLYIANDGLEHMPWNQRIGMATSKSLYGPWEKVGRDGMILQPPANPKYWNYNPGNGVNNPAFLQHPGGGFFLYFKSQNKENRVSTMGLAFAEQLKGPYIQLPFPITRNESIIEDGYAFYSEGKFHIITTDNHGMIERGGGLIWSSNDGINFEAPKKAFHLIKDYLPEGELPKNLSFHYGGTVGKFERPQVLMENGRPAYLYAPSGTNIYGGNGTISYVLKRKSTDK</sequence>
<dbReference type="Gene3D" id="2.115.10.20">
    <property type="entry name" value="Glycosyl hydrolase domain, family 43"/>
    <property type="match status" value="1"/>
</dbReference>
<protein>
    <submittedName>
        <fullName evidence="2">Glycoside hydrolase family protein</fullName>
    </submittedName>
</protein>
<dbReference type="SUPFAM" id="SSF75005">
    <property type="entry name" value="Arabinanase/levansucrase/invertase"/>
    <property type="match status" value="1"/>
</dbReference>
<dbReference type="InterPro" id="IPR023296">
    <property type="entry name" value="Glyco_hydro_beta-prop_sf"/>
</dbReference>
<dbReference type="CDD" id="cd08994">
    <property type="entry name" value="GH43_62_32_68_117_130-like"/>
    <property type="match status" value="1"/>
</dbReference>
<keyword evidence="2" id="KW-0378">Hydrolase</keyword>
<organism evidence="2 3">
    <name type="scientific">Splendidivirga corallicola</name>
    <dbReference type="NCBI Taxonomy" id="3051826"/>
    <lineage>
        <taxon>Bacteria</taxon>
        <taxon>Pseudomonadati</taxon>
        <taxon>Bacteroidota</taxon>
        <taxon>Cytophagia</taxon>
        <taxon>Cytophagales</taxon>
        <taxon>Splendidivirgaceae</taxon>
        <taxon>Splendidivirga</taxon>
    </lineage>
</organism>
<feature type="chain" id="PRO_5046352044" evidence="1">
    <location>
        <begin position="19"/>
        <end position="352"/>
    </location>
</feature>
<name>A0ABT8KS22_9BACT</name>
<proteinExistence type="predicted"/>
<dbReference type="Proteomes" id="UP001172082">
    <property type="component" value="Unassembled WGS sequence"/>
</dbReference>
<evidence type="ECO:0000313" key="3">
    <source>
        <dbReference type="Proteomes" id="UP001172082"/>
    </source>
</evidence>